<gene>
    <name evidence="2" type="ORF">NRE15_02480</name>
</gene>
<dbReference type="InterPro" id="IPR019734">
    <property type="entry name" value="TPR_rpt"/>
</dbReference>
<sequence length="432" mass="51210">MSLFEEILEEIKEIETVEDLNETLSPFYDRALDDEAYYNALIETAKYLNRLGYRDFGIIVLETLYEINPIRNVGYQIALAYYQYQYYEQAYEWIEEVYPNKLTFKYAFLKARILDSLNDYNEARDLLIEIIKEFPTQAEPYIVLAKMYEKHGNVDRAEYYLKVAYDYFPKQIDQLAIRKDLVGFEINKEMMDIEKIEKLYENEELEKDDEDYYLLAVAYQKAKQFDTAIEMAQKSIQLNADNFNSHFLLMELYQDTNKASALKKEITWLAKSLPPFDATILRLVEVAINVDEVSIELINKLEDYYLLADDEADQYQIISVIVNYYLQQGDYAHALHQLRTLGDSFEDQSYLSYWYAKTFEALNNKEEADKNYQKAIEYLVNEDNLIVDYANFLINDNRYEEAQQLVKRFEDSIYSSEALKTLSKQIDNYLAE</sequence>
<name>A0ABY5P719_9LACT</name>
<dbReference type="SUPFAM" id="SSF48452">
    <property type="entry name" value="TPR-like"/>
    <property type="match status" value="1"/>
</dbReference>
<dbReference type="EMBL" id="CP102453">
    <property type="protein sequence ID" value="UUX34537.1"/>
    <property type="molecule type" value="Genomic_DNA"/>
</dbReference>
<protein>
    <submittedName>
        <fullName evidence="2">Tetratricopeptide repeat protein</fullName>
    </submittedName>
</protein>
<evidence type="ECO:0000313" key="2">
    <source>
        <dbReference type="EMBL" id="UUX34537.1"/>
    </source>
</evidence>
<dbReference type="SMART" id="SM00028">
    <property type="entry name" value="TPR"/>
    <property type="match status" value="3"/>
</dbReference>
<keyword evidence="3" id="KW-1185">Reference proteome</keyword>
<keyword evidence="1" id="KW-0802">TPR repeat</keyword>
<organism evidence="2 3">
    <name type="scientific">Fundicoccus culcitae</name>
    <dbReference type="NCBI Taxonomy" id="2969821"/>
    <lineage>
        <taxon>Bacteria</taxon>
        <taxon>Bacillati</taxon>
        <taxon>Bacillota</taxon>
        <taxon>Bacilli</taxon>
        <taxon>Lactobacillales</taxon>
        <taxon>Aerococcaceae</taxon>
        <taxon>Fundicoccus</taxon>
    </lineage>
</organism>
<dbReference type="RefSeq" id="WP_313794038.1">
    <property type="nucleotide sequence ID" value="NZ_CP102453.1"/>
</dbReference>
<dbReference type="PROSITE" id="PS50005">
    <property type="entry name" value="TPR"/>
    <property type="match status" value="1"/>
</dbReference>
<reference evidence="2 3" key="1">
    <citation type="submission" date="2022-08" db="EMBL/GenBank/DDBJ databases">
        <title>Aerococcaceae sp. nov isolated from spoiled eye mask.</title>
        <authorList>
            <person name="Zhou G."/>
            <person name="Xie X.-B."/>
            <person name="Shi Q.-S."/>
            <person name="Wang Y.-S."/>
            <person name="Wen X."/>
            <person name="Peng H."/>
            <person name="Yang X.-J."/>
            <person name="Tao H.-B."/>
            <person name="Huang X.-M."/>
        </authorList>
    </citation>
    <scope>NUCLEOTIDE SEQUENCE [LARGE SCALE GENOMIC DNA]</scope>
    <source>
        <strain evidence="3">DM20194951</strain>
    </source>
</reference>
<dbReference type="Pfam" id="PF13181">
    <property type="entry name" value="TPR_8"/>
    <property type="match status" value="1"/>
</dbReference>
<feature type="repeat" description="TPR" evidence="1">
    <location>
        <begin position="209"/>
        <end position="242"/>
    </location>
</feature>
<evidence type="ECO:0000256" key="1">
    <source>
        <dbReference type="PROSITE-ProRule" id="PRU00339"/>
    </source>
</evidence>
<evidence type="ECO:0000313" key="3">
    <source>
        <dbReference type="Proteomes" id="UP001315967"/>
    </source>
</evidence>
<proteinExistence type="predicted"/>
<dbReference type="Proteomes" id="UP001315967">
    <property type="component" value="Chromosome"/>
</dbReference>
<dbReference type="InterPro" id="IPR011990">
    <property type="entry name" value="TPR-like_helical_dom_sf"/>
</dbReference>
<accession>A0ABY5P719</accession>
<dbReference type="Gene3D" id="1.25.40.10">
    <property type="entry name" value="Tetratricopeptide repeat domain"/>
    <property type="match status" value="3"/>
</dbReference>
<dbReference type="Pfam" id="PF13432">
    <property type="entry name" value="TPR_16"/>
    <property type="match status" value="2"/>
</dbReference>